<organism evidence="5">
    <name type="scientific">Enterobius vermicularis</name>
    <name type="common">Human pinworm</name>
    <dbReference type="NCBI Taxonomy" id="51028"/>
    <lineage>
        <taxon>Eukaryota</taxon>
        <taxon>Metazoa</taxon>
        <taxon>Ecdysozoa</taxon>
        <taxon>Nematoda</taxon>
        <taxon>Chromadorea</taxon>
        <taxon>Rhabditida</taxon>
        <taxon>Spirurina</taxon>
        <taxon>Oxyuridomorpha</taxon>
        <taxon>Oxyuroidea</taxon>
        <taxon>Oxyuridae</taxon>
        <taxon>Enterobius</taxon>
    </lineage>
</organism>
<keyword evidence="4" id="KW-1185">Reference proteome</keyword>
<evidence type="ECO:0000313" key="4">
    <source>
        <dbReference type="Proteomes" id="UP000274131"/>
    </source>
</evidence>
<gene>
    <name evidence="3" type="ORF">EVEC_LOCUS11115</name>
</gene>
<dbReference type="Gene3D" id="3.30.830.10">
    <property type="entry name" value="Metalloenzyme, LuxS/M16 peptidase-like"/>
    <property type="match status" value="2"/>
</dbReference>
<dbReference type="SUPFAM" id="SSF63411">
    <property type="entry name" value="LuxS/MPP-like metallohydrolase"/>
    <property type="match status" value="2"/>
</dbReference>
<proteinExistence type="predicted"/>
<dbReference type="EMBL" id="UXUI01011592">
    <property type="protein sequence ID" value="VDD96364.1"/>
    <property type="molecule type" value="Genomic_DNA"/>
</dbReference>
<evidence type="ECO:0000259" key="1">
    <source>
        <dbReference type="Pfam" id="PF00675"/>
    </source>
</evidence>
<dbReference type="Pfam" id="PF05193">
    <property type="entry name" value="Peptidase_M16_C"/>
    <property type="match status" value="1"/>
</dbReference>
<name>A0A0N4VLR9_ENTVE</name>
<dbReference type="FunFam" id="3.30.830.10:FF:000039">
    <property type="entry name" value="Ubiquinol-cytochrome c reductase core subunit 2"/>
    <property type="match status" value="1"/>
</dbReference>
<dbReference type="InterPro" id="IPR050361">
    <property type="entry name" value="MPP/UQCRC_Complex"/>
</dbReference>
<dbReference type="Proteomes" id="UP000274131">
    <property type="component" value="Unassembled WGS sequence"/>
</dbReference>
<reference evidence="3 4" key="2">
    <citation type="submission" date="2018-10" db="EMBL/GenBank/DDBJ databases">
        <authorList>
            <consortium name="Pathogen Informatics"/>
        </authorList>
    </citation>
    <scope>NUCLEOTIDE SEQUENCE [LARGE SCALE GENOMIC DNA]</scope>
</reference>
<reference evidence="5" key="1">
    <citation type="submission" date="2017-02" db="UniProtKB">
        <authorList>
            <consortium name="WormBaseParasite"/>
        </authorList>
    </citation>
    <scope>IDENTIFICATION</scope>
</reference>
<dbReference type="OrthoDB" id="6369905at2759"/>
<evidence type="ECO:0000259" key="2">
    <source>
        <dbReference type="Pfam" id="PF05193"/>
    </source>
</evidence>
<dbReference type="STRING" id="51028.A0A0N4VLR9"/>
<feature type="domain" description="Peptidase M16 N-terminal" evidence="1">
    <location>
        <begin position="86"/>
        <end position="225"/>
    </location>
</feature>
<dbReference type="GO" id="GO:0005739">
    <property type="term" value="C:mitochondrion"/>
    <property type="evidence" value="ECO:0007669"/>
    <property type="project" value="TreeGrafter"/>
</dbReference>
<protein>
    <submittedName>
        <fullName evidence="5">Cytochrome b-c1 complex subunit 2, mitochondrial</fullName>
    </submittedName>
</protein>
<dbReference type="PANTHER" id="PTHR11851:SF226">
    <property type="entry name" value="CYTOCHROME B-C1 COMPLEX SUBUNIT 2, MITOCHONDRIAL"/>
    <property type="match status" value="1"/>
</dbReference>
<sequence length="494" mass="54352">MKFLCEVFLVLGDVKFLIMGIRQCATVFVSLNLSKVYQSCIPSAAYLLMLPVNRLASTVAAAAKESAKAVGGEELSCLPNGLTVFSKDLKGPVAQLVLAFRAGSRYEQPDEFGITHHLRNCIGIDSERAFGVHLLYQCGGAGATLYSHLTRDFLAVQASLVREHACRTLPLICELSQPAFKPWDLENVIETLDADIAYLKPHDQLSDCLHYAAFRGGPLGHSLYSAEELVGKYDYLKLRRFADSRLVSSQAVLVGINIDHDDILKFLNDHMRFHEKSSKEGLPSKYVGGEVRRSFTSRKAYVAIAGEGASIKEPENVAVQSVLLSLLVGERSLRYGPNNEGVVSRAKASGSYPYEIRRLSEVYSDSGLVGFCISSEADIIAPLVHAAAKSLKSISMNDDTVKKARRVEIFCFAMRHVRMAELVCLNHCESSSALALGYAAQLLCSKRIVSTSEFIQLIRSVTKQDLEKMISRMVSNMTIASCGNIYQVPYLDEL</sequence>
<dbReference type="GO" id="GO:0046872">
    <property type="term" value="F:metal ion binding"/>
    <property type="evidence" value="ECO:0007669"/>
    <property type="project" value="InterPro"/>
</dbReference>
<dbReference type="InterPro" id="IPR007863">
    <property type="entry name" value="Peptidase_M16_C"/>
</dbReference>
<dbReference type="WBParaSite" id="EVEC_0001184701-mRNA-1">
    <property type="protein sequence ID" value="EVEC_0001184701-mRNA-1"/>
    <property type="gene ID" value="EVEC_0001184701"/>
</dbReference>
<accession>A0A0N4VLR9</accession>
<dbReference type="PANTHER" id="PTHR11851">
    <property type="entry name" value="METALLOPROTEASE"/>
    <property type="match status" value="1"/>
</dbReference>
<dbReference type="AlphaFoldDB" id="A0A0N4VLR9"/>
<evidence type="ECO:0000313" key="3">
    <source>
        <dbReference type="EMBL" id="VDD96364.1"/>
    </source>
</evidence>
<feature type="domain" description="Peptidase M16 C-terminal" evidence="2">
    <location>
        <begin position="237"/>
        <end position="398"/>
    </location>
</feature>
<dbReference type="InterPro" id="IPR011249">
    <property type="entry name" value="Metalloenz_LuxS/M16"/>
</dbReference>
<evidence type="ECO:0000313" key="5">
    <source>
        <dbReference type="WBParaSite" id="EVEC_0001184701-mRNA-1"/>
    </source>
</evidence>
<dbReference type="InterPro" id="IPR011765">
    <property type="entry name" value="Pept_M16_N"/>
</dbReference>
<dbReference type="Pfam" id="PF00675">
    <property type="entry name" value="Peptidase_M16"/>
    <property type="match status" value="1"/>
</dbReference>